<protein>
    <submittedName>
        <fullName evidence="10">Cyclic peptide export ABC transporter</fullName>
    </submittedName>
</protein>
<dbReference type="InterPro" id="IPR012338">
    <property type="entry name" value="Beta-lactam/transpept-like"/>
</dbReference>
<proteinExistence type="predicted"/>
<keyword evidence="6 7" id="KW-0472">Membrane</keyword>
<feature type="domain" description="ABC transporter" evidence="8">
    <location>
        <begin position="818"/>
        <end position="1023"/>
    </location>
</feature>
<dbReference type="Pfam" id="PF00144">
    <property type="entry name" value="Beta-lactamase"/>
    <property type="match status" value="1"/>
</dbReference>
<keyword evidence="5 7" id="KW-1133">Transmembrane helix</keyword>
<keyword evidence="3" id="KW-0547">Nucleotide-binding</keyword>
<comment type="caution">
    <text evidence="10">The sequence shown here is derived from an EMBL/GenBank/DDBJ whole genome shotgun (WGS) entry which is preliminary data.</text>
</comment>
<dbReference type="Pfam" id="PF00005">
    <property type="entry name" value="ABC_tran"/>
    <property type="match status" value="1"/>
</dbReference>
<dbReference type="PROSITE" id="PS50929">
    <property type="entry name" value="ABC_TM1F"/>
    <property type="match status" value="1"/>
</dbReference>
<name>A0A6N9Q8K9_9BACL</name>
<dbReference type="RefSeq" id="WP_160647980.1">
    <property type="nucleotide sequence ID" value="NZ_SIJB01000062.1"/>
</dbReference>
<evidence type="ECO:0000256" key="7">
    <source>
        <dbReference type="SAM" id="Phobius"/>
    </source>
</evidence>
<keyword evidence="2 7" id="KW-0812">Transmembrane</keyword>
<evidence type="ECO:0000256" key="6">
    <source>
        <dbReference type="ARBA" id="ARBA00023136"/>
    </source>
</evidence>
<dbReference type="SUPFAM" id="SSF56601">
    <property type="entry name" value="beta-lactamase/transpeptidase-like"/>
    <property type="match status" value="1"/>
</dbReference>
<dbReference type="PANTHER" id="PTHR46825">
    <property type="entry name" value="D-ALANYL-D-ALANINE-CARBOXYPEPTIDASE/ENDOPEPTIDASE AMPH"/>
    <property type="match status" value="1"/>
</dbReference>
<evidence type="ECO:0000313" key="11">
    <source>
        <dbReference type="Proteomes" id="UP000448943"/>
    </source>
</evidence>
<dbReference type="SMART" id="SM00382">
    <property type="entry name" value="AAA"/>
    <property type="match status" value="1"/>
</dbReference>
<dbReference type="SUPFAM" id="SSF90123">
    <property type="entry name" value="ABC transporter transmembrane region"/>
    <property type="match status" value="1"/>
</dbReference>
<dbReference type="GO" id="GO:0016887">
    <property type="term" value="F:ATP hydrolysis activity"/>
    <property type="evidence" value="ECO:0007669"/>
    <property type="project" value="InterPro"/>
</dbReference>
<dbReference type="InterPro" id="IPR027417">
    <property type="entry name" value="P-loop_NTPase"/>
</dbReference>
<dbReference type="Proteomes" id="UP000448943">
    <property type="component" value="Unassembled WGS sequence"/>
</dbReference>
<sequence length="1023" mass="117193">MKERYNKVKYLLVIGLFFIFMVPSFSFAQQSVINLSENKINNIEKLINKHMDKGKMPGLSIVIVNDDQIVYQEEFGYSDIELNKKVTSKTLFELGSTSKAFTALALLNLVREEELNMDDPVSKYLPWLKMNYDGENVEVTLEQFLHHTSGVPFNSIDRIPVSIEENALEQTVKTLVDIELINKPGQNFDYATINYDVLGLVIEKVSGISFEEYIQTNLLDPLQLNQTYLFRSDALEHDLAKGYKFEFLHAREYDAPIYRGNKPAGYFISNSEDIAKWLMLQLGTLKNVNDIQELVQLSQLPNRTIYPNGDGSSYAGGWYVYQDGGGEISHGGVNPNYSSYFVFRPEEKLGVAVLSNINSAYVPAIGQEVIDLIEDDVATNKITDLNKSADRITVIIIVVATVILCAVMFLIFTSIKDIILRKRIFEKKNKKSILGFLLSIFFMVVLTYCIYLIPYIFFYGVSWEFVYIWLPITIKYALYITLVTIWMIFIYFLITYFFKNKNDKSLLLISLLSIISGLGNFLIIFTINLSINGSGFQIGILLYFTLGIILYVYGQRVVRFNLINITNNIVYTKRMEIINRLLRIPYSNFEKIKNGRIHATLNNDTETLGNFANIIIGGVSSSVTLVCCFIYLGFVSFYGLLLTIFVISLIASIYYLTGRYANEKEEGARNYQNHFFKFINDITNGFKELSLNKAKKEEFEVDVDHTCNNYRVKRGEAALAFANMFVIGELLFTVALGAVAFIFPLVFTEIQSNTLSTYIFVLLFMIGPVHGILNAIPDGIRVKISWNRIQELYHEIASIKHDDIHLDREIMANNNVVIELNQIEYVYDHEDEESNFKVGPISYKFKSGEITFITGGNGSGKSTLAKMITGLYTPSKGEIIINNKEIEGKALSQFYSTIFSDVYLFDKLYGIEHEEKEEEITKYLKLLQMENKVKIEDGKFNTIDLSTGQRKRLALLISYLEDRPVYLFDEWAADQDPEFRQFFYKTLLPDLKSRGKCIIAITHDDYYFDMADHILKLEMGIIK</sequence>
<organism evidence="10 11">
    <name type="scientific">Chengkuizengella marina</name>
    <dbReference type="NCBI Taxonomy" id="2507566"/>
    <lineage>
        <taxon>Bacteria</taxon>
        <taxon>Bacillati</taxon>
        <taxon>Bacillota</taxon>
        <taxon>Bacilli</taxon>
        <taxon>Bacillales</taxon>
        <taxon>Paenibacillaceae</taxon>
        <taxon>Chengkuizengella</taxon>
    </lineage>
</organism>
<dbReference type="EMBL" id="SIJB01000062">
    <property type="protein sequence ID" value="NBI31159.1"/>
    <property type="molecule type" value="Genomic_DNA"/>
</dbReference>
<dbReference type="InterPro" id="IPR011527">
    <property type="entry name" value="ABC1_TM_dom"/>
</dbReference>
<dbReference type="NCBIfam" id="TIGR01194">
    <property type="entry name" value="cyc_pep_trnsptr"/>
    <property type="match status" value="1"/>
</dbReference>
<keyword evidence="11" id="KW-1185">Reference proteome</keyword>
<dbReference type="PROSITE" id="PS50893">
    <property type="entry name" value="ABC_TRANSPORTER_2"/>
    <property type="match status" value="1"/>
</dbReference>
<feature type="domain" description="ABC transmembrane type-1" evidence="9">
    <location>
        <begin position="505"/>
        <end position="781"/>
    </location>
</feature>
<dbReference type="Pfam" id="PF00664">
    <property type="entry name" value="ABC_membrane"/>
    <property type="match status" value="1"/>
</dbReference>
<evidence type="ECO:0000259" key="9">
    <source>
        <dbReference type="PROSITE" id="PS50929"/>
    </source>
</evidence>
<dbReference type="Gene3D" id="3.40.50.300">
    <property type="entry name" value="P-loop containing nucleotide triphosphate hydrolases"/>
    <property type="match status" value="1"/>
</dbReference>
<dbReference type="GO" id="GO:0005524">
    <property type="term" value="F:ATP binding"/>
    <property type="evidence" value="ECO:0007669"/>
    <property type="project" value="UniProtKB-KW"/>
</dbReference>
<feature type="transmembrane region" description="Helical" evidence="7">
    <location>
        <begin position="505"/>
        <end position="529"/>
    </location>
</feature>
<dbReference type="InterPro" id="IPR001466">
    <property type="entry name" value="Beta-lactam-related"/>
</dbReference>
<evidence type="ECO:0000313" key="10">
    <source>
        <dbReference type="EMBL" id="NBI31159.1"/>
    </source>
</evidence>
<dbReference type="InterPro" id="IPR036640">
    <property type="entry name" value="ABC1_TM_sf"/>
</dbReference>
<evidence type="ECO:0000256" key="5">
    <source>
        <dbReference type="ARBA" id="ARBA00022989"/>
    </source>
</evidence>
<evidence type="ECO:0000259" key="8">
    <source>
        <dbReference type="PROSITE" id="PS50893"/>
    </source>
</evidence>
<feature type="transmembrane region" description="Helical" evidence="7">
    <location>
        <begin position="718"/>
        <end position="743"/>
    </location>
</feature>
<dbReference type="GO" id="GO:1904680">
    <property type="term" value="F:peptide transmembrane transporter activity"/>
    <property type="evidence" value="ECO:0007669"/>
    <property type="project" value="InterPro"/>
</dbReference>
<dbReference type="Gene3D" id="3.40.710.10">
    <property type="entry name" value="DD-peptidase/beta-lactamase superfamily"/>
    <property type="match status" value="1"/>
</dbReference>
<dbReference type="InterPro" id="IPR050491">
    <property type="entry name" value="AmpC-like"/>
</dbReference>
<feature type="transmembrane region" description="Helical" evidence="7">
    <location>
        <begin position="535"/>
        <end position="553"/>
    </location>
</feature>
<dbReference type="Gene3D" id="1.20.1560.10">
    <property type="entry name" value="ABC transporter type 1, transmembrane domain"/>
    <property type="match status" value="1"/>
</dbReference>
<dbReference type="InterPro" id="IPR005898">
    <property type="entry name" value="Cyc_pep_transpt_SyrD/YojI"/>
</dbReference>
<evidence type="ECO:0000256" key="4">
    <source>
        <dbReference type="ARBA" id="ARBA00022840"/>
    </source>
</evidence>
<dbReference type="PANTHER" id="PTHR46825:SF11">
    <property type="entry name" value="PENICILLIN-BINDING PROTEIN 4"/>
    <property type="match status" value="1"/>
</dbReference>
<reference evidence="10 11" key="1">
    <citation type="submission" date="2019-01" db="EMBL/GenBank/DDBJ databases">
        <title>Chengkuizengella sp. nov., isolated from deep-sea sediment of East Pacific Ocean.</title>
        <authorList>
            <person name="Yang J."/>
            <person name="Lai Q."/>
            <person name="Shao Z."/>
        </authorList>
    </citation>
    <scope>NUCLEOTIDE SEQUENCE [LARGE SCALE GENOMIC DNA]</scope>
    <source>
        <strain evidence="10 11">YPA3-1-1</strain>
    </source>
</reference>
<dbReference type="GO" id="GO:0140359">
    <property type="term" value="F:ABC-type transporter activity"/>
    <property type="evidence" value="ECO:0007669"/>
    <property type="project" value="InterPro"/>
</dbReference>
<feature type="transmembrane region" description="Helical" evidence="7">
    <location>
        <begin position="611"/>
        <end position="632"/>
    </location>
</feature>
<keyword evidence="4" id="KW-0067">ATP-binding</keyword>
<dbReference type="InterPro" id="IPR003593">
    <property type="entry name" value="AAA+_ATPase"/>
</dbReference>
<dbReference type="AlphaFoldDB" id="A0A6N9Q8K9"/>
<accession>A0A6N9Q8K9</accession>
<dbReference type="GO" id="GO:0015833">
    <property type="term" value="P:peptide transport"/>
    <property type="evidence" value="ECO:0007669"/>
    <property type="project" value="InterPro"/>
</dbReference>
<evidence type="ECO:0000256" key="3">
    <source>
        <dbReference type="ARBA" id="ARBA00022741"/>
    </source>
</evidence>
<feature type="transmembrane region" description="Helical" evidence="7">
    <location>
        <begin position="476"/>
        <end position="498"/>
    </location>
</feature>
<feature type="transmembrane region" description="Helical" evidence="7">
    <location>
        <begin position="638"/>
        <end position="656"/>
    </location>
</feature>
<feature type="transmembrane region" description="Helical" evidence="7">
    <location>
        <begin position="433"/>
        <end position="456"/>
    </location>
</feature>
<evidence type="ECO:0000256" key="2">
    <source>
        <dbReference type="ARBA" id="ARBA00022692"/>
    </source>
</evidence>
<dbReference type="GO" id="GO:0005886">
    <property type="term" value="C:plasma membrane"/>
    <property type="evidence" value="ECO:0007669"/>
    <property type="project" value="UniProtKB-SubCell"/>
</dbReference>
<evidence type="ECO:0000256" key="1">
    <source>
        <dbReference type="ARBA" id="ARBA00004651"/>
    </source>
</evidence>
<dbReference type="SUPFAM" id="SSF52540">
    <property type="entry name" value="P-loop containing nucleoside triphosphate hydrolases"/>
    <property type="match status" value="1"/>
</dbReference>
<comment type="subcellular location">
    <subcellularLocation>
        <location evidence="1">Cell membrane</location>
        <topology evidence="1">Multi-pass membrane protein</topology>
    </subcellularLocation>
</comment>
<feature type="transmembrane region" description="Helical" evidence="7">
    <location>
        <begin position="755"/>
        <end position="776"/>
    </location>
</feature>
<dbReference type="OrthoDB" id="846150at2"/>
<feature type="transmembrane region" description="Helical" evidence="7">
    <location>
        <begin position="392"/>
        <end position="412"/>
    </location>
</feature>
<gene>
    <name evidence="10" type="ORF">ERL59_19690</name>
</gene>
<dbReference type="InterPro" id="IPR003439">
    <property type="entry name" value="ABC_transporter-like_ATP-bd"/>
</dbReference>